<dbReference type="PANTHER" id="PTHR10098:SF108">
    <property type="entry name" value="TETRATRICOPEPTIDE REPEAT PROTEIN 28"/>
    <property type="match status" value="1"/>
</dbReference>
<dbReference type="eggNOG" id="COG0457">
    <property type="taxonomic scope" value="Bacteria"/>
</dbReference>
<dbReference type="AlphaFoldDB" id="A0A066YWJ5"/>
<dbReference type="PANTHER" id="PTHR10098">
    <property type="entry name" value="RAPSYN-RELATED"/>
    <property type="match status" value="1"/>
</dbReference>
<protein>
    <recommendedName>
        <fullName evidence="3">MalT-like TPR region domain-containing protein</fullName>
    </recommendedName>
</protein>
<dbReference type="PATRIC" id="fig|1348663.4.peg.5804"/>
<dbReference type="EMBL" id="JNBY01000115">
    <property type="protein sequence ID" value="KDN82290.1"/>
    <property type="molecule type" value="Genomic_DNA"/>
</dbReference>
<name>A0A066YWJ5_9ACTN</name>
<accession>A0A066YWJ5</accession>
<dbReference type="HOGENOM" id="CLU_1048793_0_0_11"/>
<sequence>MSGDRFAEGRARFLLCGSHLAATRLDDARTEALAAEAASRSAGDTVMLRQVLNDLGLIAQILHRNGEAIGRFEESVALARQLGHRSGAVASTVNSALSKVRRGQAAEAATVCEQLLPEVRALGDTAGTAYTLYVLGLALHGLGCYPQAAERFRECRALAATAGRRERQALAGIRLADTLCALGRPEQALTEAEFALALTIETGAQRDQGYALQTLGRVLADLRRPTESRDRLHEAHRIFERLGLPQAAEVTELLAELMTQPGRDT</sequence>
<evidence type="ECO:0000313" key="2">
    <source>
        <dbReference type="Proteomes" id="UP000027178"/>
    </source>
</evidence>
<dbReference type="Gene3D" id="1.25.40.10">
    <property type="entry name" value="Tetratricopeptide repeat domain"/>
    <property type="match status" value="2"/>
</dbReference>
<organism evidence="1 2">
    <name type="scientific">Kitasatospora cheerisanensis KCTC 2395</name>
    <dbReference type="NCBI Taxonomy" id="1348663"/>
    <lineage>
        <taxon>Bacteria</taxon>
        <taxon>Bacillati</taxon>
        <taxon>Actinomycetota</taxon>
        <taxon>Actinomycetes</taxon>
        <taxon>Kitasatosporales</taxon>
        <taxon>Streptomycetaceae</taxon>
        <taxon>Kitasatospora</taxon>
    </lineage>
</organism>
<dbReference type="InterPro" id="IPR011990">
    <property type="entry name" value="TPR-like_helical_dom_sf"/>
</dbReference>
<evidence type="ECO:0000313" key="1">
    <source>
        <dbReference type="EMBL" id="KDN82290.1"/>
    </source>
</evidence>
<dbReference type="Proteomes" id="UP000027178">
    <property type="component" value="Unassembled WGS sequence"/>
</dbReference>
<evidence type="ECO:0008006" key="3">
    <source>
        <dbReference type="Google" id="ProtNLM"/>
    </source>
</evidence>
<comment type="caution">
    <text evidence="1">The sequence shown here is derived from an EMBL/GenBank/DDBJ whole genome shotgun (WGS) entry which is preliminary data.</text>
</comment>
<gene>
    <name evidence="1" type="ORF">KCH_59990</name>
</gene>
<reference evidence="1 2" key="1">
    <citation type="submission" date="2014-05" db="EMBL/GenBank/DDBJ databases">
        <title>Draft Genome Sequence of Kitasatospora cheerisanensis KCTC 2395.</title>
        <authorList>
            <person name="Nam D.H."/>
        </authorList>
    </citation>
    <scope>NUCLEOTIDE SEQUENCE [LARGE SCALE GENOMIC DNA]</scope>
    <source>
        <strain evidence="1 2">KCTC 2395</strain>
    </source>
</reference>
<dbReference type="SUPFAM" id="SSF48452">
    <property type="entry name" value="TPR-like"/>
    <property type="match status" value="2"/>
</dbReference>
<proteinExistence type="predicted"/>
<keyword evidence="2" id="KW-1185">Reference proteome</keyword>